<evidence type="ECO:0000256" key="3">
    <source>
        <dbReference type="ARBA" id="ARBA00022737"/>
    </source>
</evidence>
<dbReference type="InterPro" id="IPR027038">
    <property type="entry name" value="RanGap"/>
</dbReference>
<feature type="compositionally biased region" description="Acidic residues" evidence="4">
    <location>
        <begin position="832"/>
        <end position="847"/>
    </location>
</feature>
<gene>
    <name evidence="6" type="ORF">QTG54_007239</name>
</gene>
<dbReference type="SUPFAM" id="SSF52047">
    <property type="entry name" value="RNI-like"/>
    <property type="match status" value="1"/>
</dbReference>
<dbReference type="GO" id="GO:0048471">
    <property type="term" value="C:perinuclear region of cytoplasm"/>
    <property type="evidence" value="ECO:0007669"/>
    <property type="project" value="TreeGrafter"/>
</dbReference>
<feature type="compositionally biased region" description="Basic and acidic residues" evidence="4">
    <location>
        <begin position="437"/>
        <end position="448"/>
    </location>
</feature>
<feature type="region of interest" description="Disordered" evidence="4">
    <location>
        <begin position="825"/>
        <end position="847"/>
    </location>
</feature>
<evidence type="ECO:0000256" key="5">
    <source>
        <dbReference type="SAM" id="Phobius"/>
    </source>
</evidence>
<evidence type="ECO:0000256" key="4">
    <source>
        <dbReference type="SAM" id="MobiDB-lite"/>
    </source>
</evidence>
<keyword evidence="3" id="KW-0677">Repeat</keyword>
<dbReference type="Proteomes" id="UP001224775">
    <property type="component" value="Unassembled WGS sequence"/>
</dbReference>
<dbReference type="Gene3D" id="3.80.10.10">
    <property type="entry name" value="Ribonuclease Inhibitor"/>
    <property type="match status" value="2"/>
</dbReference>
<dbReference type="GO" id="GO:0006913">
    <property type="term" value="P:nucleocytoplasmic transport"/>
    <property type="evidence" value="ECO:0007669"/>
    <property type="project" value="TreeGrafter"/>
</dbReference>
<feature type="transmembrane region" description="Helical" evidence="5">
    <location>
        <begin position="608"/>
        <end position="631"/>
    </location>
</feature>
<dbReference type="GO" id="GO:0005096">
    <property type="term" value="F:GTPase activator activity"/>
    <property type="evidence" value="ECO:0007669"/>
    <property type="project" value="UniProtKB-KW"/>
</dbReference>
<name>A0AAD8Y8B2_9STRA</name>
<sequence length="847" mass="93879">MAPRLPSVSTASESLSWKNSRGSAVQDEMMMKDGRDKHRQQKQQSHHQPPPPKNASSKHIPLTSNNTIPSQILNVISSSADPSMTFIELDKNPLGDSEVSRLAHALMTNTTVQILSLRNCKITDRAVQALADCLQRNATITALHLDANRISREGCATLSTALIKNETLSVLTLNRNQDLGDKGLVYLMNALEHNVTLLSLEVKECGVQESRMKQIESILADRQLDSDFESLLERLRDDDFRVTGIDMTGRRIGDKGAMLLAEALSDNTQVRQIWLRGCQIGDEGAKALASCLEQNMAIVDLYLAKNAIGDEGLRAIADALGLSNLTLVTLELDDNRLGDKGIDALTRAMERNTSVLEATFENNSMLKKSTKLQKLQRILQERRSGLNKVSFVVDPENDADKEEAEKENKGIVDMSICSSYMPSTYRKAGFNSVADSKPNKDANKDANKTKKVQIVPAPNVPPPPPTPNRKRESSQRVSSSAPKTAPAATNIAPSRTDNPPKTNDLLQMSPIQEGSYETSPGTSQSRSIKKSGGRADIVPLEQERKEASELATSPRSAVGVVANAPDSSLSDPQTQRNFDDTIKTLYRRVETMLRVNHYASIHYRARHYWFCFVPISSCIGLSGILALANAFNISGGARLWVGLSACAFALLAFLLGFLQTRFGWSSRAEIHSSAQMELSQVAFRLDSLRMYQNGKLLSETLSSDSRAHAIRDLYRIDVYLQAMQQCTPDPPESIYEAFHLLTSRMRLMWLRYPHVVKHRFAEYGEEPADSSSPVPVDMHIDALDLLGTEIEDYSFYPIFLPDPTAVVTRSIDIFFSPRAQSIAPSYASSGYDDYDEEDFDYDSDYSD</sequence>
<keyword evidence="7" id="KW-1185">Reference proteome</keyword>
<keyword evidence="5" id="KW-0812">Transmembrane</keyword>
<evidence type="ECO:0000313" key="7">
    <source>
        <dbReference type="Proteomes" id="UP001224775"/>
    </source>
</evidence>
<dbReference type="GO" id="GO:0005829">
    <property type="term" value="C:cytosol"/>
    <property type="evidence" value="ECO:0007669"/>
    <property type="project" value="TreeGrafter"/>
</dbReference>
<feature type="compositionally biased region" description="Low complexity" evidence="4">
    <location>
        <begin position="478"/>
        <end position="489"/>
    </location>
</feature>
<protein>
    <submittedName>
        <fullName evidence="6">Leucine-rich repeat protein</fullName>
    </submittedName>
</protein>
<organism evidence="6 7">
    <name type="scientific">Skeletonema marinoi</name>
    <dbReference type="NCBI Taxonomy" id="267567"/>
    <lineage>
        <taxon>Eukaryota</taxon>
        <taxon>Sar</taxon>
        <taxon>Stramenopiles</taxon>
        <taxon>Ochrophyta</taxon>
        <taxon>Bacillariophyta</taxon>
        <taxon>Coscinodiscophyceae</taxon>
        <taxon>Thalassiosirophycidae</taxon>
        <taxon>Thalassiosirales</taxon>
        <taxon>Skeletonemataceae</taxon>
        <taxon>Skeletonema</taxon>
        <taxon>Skeletonema marinoi-dohrnii complex</taxon>
    </lineage>
</organism>
<proteinExistence type="predicted"/>
<dbReference type="PANTHER" id="PTHR24113">
    <property type="entry name" value="RAN GTPASE-ACTIVATING PROTEIN 1"/>
    <property type="match status" value="1"/>
</dbReference>
<feature type="compositionally biased region" description="Pro residues" evidence="4">
    <location>
        <begin position="458"/>
        <end position="467"/>
    </location>
</feature>
<evidence type="ECO:0000256" key="1">
    <source>
        <dbReference type="ARBA" id="ARBA00022468"/>
    </source>
</evidence>
<keyword evidence="2" id="KW-0433">Leucine-rich repeat</keyword>
<dbReference type="InterPro" id="IPR001611">
    <property type="entry name" value="Leu-rich_rpt"/>
</dbReference>
<feature type="region of interest" description="Disordered" evidence="4">
    <location>
        <begin position="1"/>
        <end position="64"/>
    </location>
</feature>
<keyword evidence="5" id="KW-1133">Transmembrane helix</keyword>
<reference evidence="6" key="1">
    <citation type="submission" date="2023-06" db="EMBL/GenBank/DDBJ databases">
        <title>Survivors Of The Sea: Transcriptome response of Skeletonema marinoi to long-term dormancy.</title>
        <authorList>
            <person name="Pinder M.I.M."/>
            <person name="Kourtchenko O."/>
            <person name="Robertson E.K."/>
            <person name="Larsson T."/>
            <person name="Maumus F."/>
            <person name="Osuna-Cruz C.M."/>
            <person name="Vancaester E."/>
            <person name="Stenow R."/>
            <person name="Vandepoele K."/>
            <person name="Ploug H."/>
            <person name="Bruchert V."/>
            <person name="Godhe A."/>
            <person name="Topel M."/>
        </authorList>
    </citation>
    <scope>NUCLEOTIDE SEQUENCE</scope>
    <source>
        <strain evidence="6">R05AC</strain>
    </source>
</reference>
<evidence type="ECO:0000313" key="6">
    <source>
        <dbReference type="EMBL" id="KAK1741666.1"/>
    </source>
</evidence>
<feature type="compositionally biased region" description="Polar residues" evidence="4">
    <location>
        <begin position="54"/>
        <end position="64"/>
    </location>
</feature>
<keyword evidence="5" id="KW-0472">Membrane</keyword>
<dbReference type="InterPro" id="IPR032675">
    <property type="entry name" value="LRR_dom_sf"/>
</dbReference>
<evidence type="ECO:0000256" key="2">
    <source>
        <dbReference type="ARBA" id="ARBA00022614"/>
    </source>
</evidence>
<feature type="region of interest" description="Disordered" evidence="4">
    <location>
        <begin position="430"/>
        <end position="554"/>
    </location>
</feature>
<dbReference type="GO" id="GO:0005634">
    <property type="term" value="C:nucleus"/>
    <property type="evidence" value="ECO:0007669"/>
    <property type="project" value="TreeGrafter"/>
</dbReference>
<dbReference type="EMBL" id="JATAAI010000012">
    <property type="protein sequence ID" value="KAK1741666.1"/>
    <property type="molecule type" value="Genomic_DNA"/>
</dbReference>
<feature type="transmembrane region" description="Helical" evidence="5">
    <location>
        <begin position="637"/>
        <end position="658"/>
    </location>
</feature>
<keyword evidence="1" id="KW-0343">GTPase activation</keyword>
<accession>A0AAD8Y8B2</accession>
<dbReference type="AlphaFoldDB" id="A0AAD8Y8B2"/>
<dbReference type="Pfam" id="PF13516">
    <property type="entry name" value="LRR_6"/>
    <property type="match status" value="5"/>
</dbReference>
<comment type="caution">
    <text evidence="6">The sequence shown here is derived from an EMBL/GenBank/DDBJ whole genome shotgun (WGS) entry which is preliminary data.</text>
</comment>
<feature type="compositionally biased region" description="Polar residues" evidence="4">
    <location>
        <begin position="7"/>
        <end position="23"/>
    </location>
</feature>
<dbReference type="GO" id="GO:0031267">
    <property type="term" value="F:small GTPase binding"/>
    <property type="evidence" value="ECO:0007669"/>
    <property type="project" value="TreeGrafter"/>
</dbReference>
<dbReference type="PANTHER" id="PTHR24113:SF12">
    <property type="entry name" value="RAN GTPASE-ACTIVATING PROTEIN 1"/>
    <property type="match status" value="1"/>
</dbReference>
<dbReference type="SMART" id="SM00368">
    <property type="entry name" value="LRR_RI"/>
    <property type="match status" value="8"/>
</dbReference>
<feature type="compositionally biased region" description="Polar residues" evidence="4">
    <location>
        <begin position="491"/>
        <end position="526"/>
    </location>
</feature>